<proteinExistence type="predicted"/>
<dbReference type="AlphaFoldDB" id="A0A7W9TV28"/>
<keyword evidence="2" id="KW-1185">Reference proteome</keyword>
<dbReference type="Proteomes" id="UP000571554">
    <property type="component" value="Unassembled WGS sequence"/>
</dbReference>
<gene>
    <name evidence="1" type="ORF">F4827_001453</name>
</gene>
<reference evidence="1 2" key="1">
    <citation type="submission" date="2020-08" db="EMBL/GenBank/DDBJ databases">
        <title>Above-ground endophytic microbial communities from plants in different locations in the United States.</title>
        <authorList>
            <person name="Frank C."/>
        </authorList>
    </citation>
    <scope>NUCLEOTIDE SEQUENCE [LARGE SCALE GENOMIC DNA]</scope>
    <source>
        <strain evidence="1 2">WP4_2_2</strain>
    </source>
</reference>
<evidence type="ECO:0000313" key="1">
    <source>
        <dbReference type="EMBL" id="MBB6101619.1"/>
    </source>
</evidence>
<comment type="caution">
    <text evidence="1">The sequence shown here is derived from an EMBL/GenBank/DDBJ whole genome shotgun (WGS) entry which is preliminary data.</text>
</comment>
<organism evidence="1 2">
    <name type="scientific">Paraburkholderia bannensis</name>
    <dbReference type="NCBI Taxonomy" id="765414"/>
    <lineage>
        <taxon>Bacteria</taxon>
        <taxon>Pseudomonadati</taxon>
        <taxon>Pseudomonadota</taxon>
        <taxon>Betaproteobacteria</taxon>
        <taxon>Burkholderiales</taxon>
        <taxon>Burkholderiaceae</taxon>
        <taxon>Paraburkholderia</taxon>
    </lineage>
</organism>
<protein>
    <submittedName>
        <fullName evidence="1">Uncharacterized protein</fullName>
    </submittedName>
</protein>
<accession>A0A7W9TV28</accession>
<dbReference type="EMBL" id="JACHBW010000003">
    <property type="protein sequence ID" value="MBB6101619.1"/>
    <property type="molecule type" value="Genomic_DNA"/>
</dbReference>
<evidence type="ECO:0000313" key="2">
    <source>
        <dbReference type="Proteomes" id="UP000571554"/>
    </source>
</evidence>
<sequence>MIGTIFKEGAITTLWQQLIQLWELIVMVCRFLLGLLKLLGGT</sequence>
<dbReference type="RefSeq" id="WP_260175015.1">
    <property type="nucleotide sequence ID" value="NZ_JACHBW010000003.1"/>
</dbReference>
<name>A0A7W9TV28_9BURK</name>